<dbReference type="AlphaFoldDB" id="A0A6A6WZL3"/>
<dbReference type="Proteomes" id="UP000799757">
    <property type="component" value="Unassembled WGS sequence"/>
</dbReference>
<dbReference type="CDD" id="cd00306">
    <property type="entry name" value="Peptidases_S8_S53"/>
    <property type="match status" value="1"/>
</dbReference>
<evidence type="ECO:0000259" key="2">
    <source>
        <dbReference type="Pfam" id="PF00082"/>
    </source>
</evidence>
<dbReference type="InterPro" id="IPR000209">
    <property type="entry name" value="Peptidase_S8/S53_dom"/>
</dbReference>
<dbReference type="EMBL" id="MU002130">
    <property type="protein sequence ID" value="KAF2789529.1"/>
    <property type="molecule type" value="Genomic_DNA"/>
</dbReference>
<feature type="region of interest" description="Disordered" evidence="1">
    <location>
        <begin position="1"/>
        <end position="72"/>
    </location>
</feature>
<dbReference type="Gene3D" id="3.40.50.200">
    <property type="entry name" value="Peptidase S8/S53 domain"/>
    <property type="match status" value="1"/>
</dbReference>
<organism evidence="3 4">
    <name type="scientific">Melanomma pulvis-pyrius CBS 109.77</name>
    <dbReference type="NCBI Taxonomy" id="1314802"/>
    <lineage>
        <taxon>Eukaryota</taxon>
        <taxon>Fungi</taxon>
        <taxon>Dikarya</taxon>
        <taxon>Ascomycota</taxon>
        <taxon>Pezizomycotina</taxon>
        <taxon>Dothideomycetes</taxon>
        <taxon>Pleosporomycetidae</taxon>
        <taxon>Pleosporales</taxon>
        <taxon>Melanommataceae</taxon>
        <taxon>Melanomma</taxon>
    </lineage>
</organism>
<name>A0A6A6WZL3_9PLEO</name>
<proteinExistence type="predicted"/>
<evidence type="ECO:0000313" key="3">
    <source>
        <dbReference type="EMBL" id="KAF2789529.1"/>
    </source>
</evidence>
<reference evidence="3" key="1">
    <citation type="journal article" date="2020" name="Stud. Mycol.">
        <title>101 Dothideomycetes genomes: a test case for predicting lifestyles and emergence of pathogens.</title>
        <authorList>
            <person name="Haridas S."/>
            <person name="Albert R."/>
            <person name="Binder M."/>
            <person name="Bloem J."/>
            <person name="Labutti K."/>
            <person name="Salamov A."/>
            <person name="Andreopoulos B."/>
            <person name="Baker S."/>
            <person name="Barry K."/>
            <person name="Bills G."/>
            <person name="Bluhm B."/>
            <person name="Cannon C."/>
            <person name="Castanera R."/>
            <person name="Culley D."/>
            <person name="Daum C."/>
            <person name="Ezra D."/>
            <person name="Gonzalez J."/>
            <person name="Henrissat B."/>
            <person name="Kuo A."/>
            <person name="Liang C."/>
            <person name="Lipzen A."/>
            <person name="Lutzoni F."/>
            <person name="Magnuson J."/>
            <person name="Mondo S."/>
            <person name="Nolan M."/>
            <person name="Ohm R."/>
            <person name="Pangilinan J."/>
            <person name="Park H.-J."/>
            <person name="Ramirez L."/>
            <person name="Alfaro M."/>
            <person name="Sun H."/>
            <person name="Tritt A."/>
            <person name="Yoshinaga Y."/>
            <person name="Zwiers L.-H."/>
            <person name="Turgeon B."/>
            <person name="Goodwin S."/>
            <person name="Spatafora J."/>
            <person name="Crous P."/>
            <person name="Grigoriev I."/>
        </authorList>
    </citation>
    <scope>NUCLEOTIDE SEQUENCE</scope>
    <source>
        <strain evidence="3">CBS 109.77</strain>
    </source>
</reference>
<feature type="domain" description="Peptidase S8/S53" evidence="2">
    <location>
        <begin position="422"/>
        <end position="636"/>
    </location>
</feature>
<feature type="region of interest" description="Disordered" evidence="1">
    <location>
        <begin position="135"/>
        <end position="166"/>
    </location>
</feature>
<dbReference type="SUPFAM" id="SSF52743">
    <property type="entry name" value="Subtilisin-like"/>
    <property type="match status" value="1"/>
</dbReference>
<dbReference type="OrthoDB" id="3797974at2759"/>
<accession>A0A6A6WZL3</accession>
<sequence length="702" mass="73404">MPSFPFPPGGNPFESSDQPAPTFPTGSGLLPNPSDQPAPGFPSGTGLLPNPTNLPDQPNPSDPLGNNPGFSKFPPPHIFDVVVDGVTYHLPSPEQSEMKILLLDGTFASLFANKVVLRGQTLEIPAGLSASQEIYSGGQSVTAQPGEAKEPESDDKEGGGGKDGKKGGGGVFGALGGLIGAAGKAAGSIADVGTGAIGLAGAAGGAAGGVAAGLTGTFVAASKNVGGLVSSLNGIQKAFPLADLAKTGLDSVMNAQNLGRDAGNWIQSMGKMVQGFDKLGPDEQQQMRNNIQEYTAPGGPLEKAGQAMRAFSDFPWSDQVLPTQIPTGSQPPDATQTQIPTVSTQLVQYFIVTKDGTSLETFDKFIKDLDGGVGDARTFDMTKIPHQNYMTNITSSQAENALKDNDFLLAVIPIVFNEDIGRSTHGTKMATIAGGKIHGIAPNADLFLVKTTGNFNRGPSTEQEEREEREGTRFIEDSNHPLQPGALEDSLNAVRDHILERLKVNPDAKSVINMSWGVQLDRGGAILENLFHQFFTWTEENKITVVLAAGNTASEQLHTKVPQKFGTPTNGIITVGGVKQDGTLYTPTSPEVPGQSGSMTVYAPAVDVVVPGPGNLDTGTSQAAAIVGGLAAYFYSLPGVALLHTPTVPAPDENMKEFIKSHAWTRVPLPLINPLSSLDVVYNLAHGDPAHAESPCAIHFKK</sequence>
<evidence type="ECO:0000256" key="1">
    <source>
        <dbReference type="SAM" id="MobiDB-lite"/>
    </source>
</evidence>
<dbReference type="Pfam" id="PF00082">
    <property type="entry name" value="Peptidase_S8"/>
    <property type="match status" value="1"/>
</dbReference>
<evidence type="ECO:0000313" key="4">
    <source>
        <dbReference type="Proteomes" id="UP000799757"/>
    </source>
</evidence>
<feature type="compositionally biased region" description="Pro residues" evidence="1">
    <location>
        <begin position="1"/>
        <end position="10"/>
    </location>
</feature>
<dbReference type="GO" id="GO:0006508">
    <property type="term" value="P:proteolysis"/>
    <property type="evidence" value="ECO:0007669"/>
    <property type="project" value="InterPro"/>
</dbReference>
<feature type="non-terminal residue" evidence="3">
    <location>
        <position position="702"/>
    </location>
</feature>
<feature type="compositionally biased region" description="Basic and acidic residues" evidence="1">
    <location>
        <begin position="147"/>
        <end position="166"/>
    </location>
</feature>
<keyword evidence="4" id="KW-1185">Reference proteome</keyword>
<dbReference type="InterPro" id="IPR036852">
    <property type="entry name" value="Peptidase_S8/S53_dom_sf"/>
</dbReference>
<protein>
    <submittedName>
        <fullName evidence="3">Subtilisin-like protein</fullName>
    </submittedName>
</protein>
<dbReference type="GO" id="GO:0004252">
    <property type="term" value="F:serine-type endopeptidase activity"/>
    <property type="evidence" value="ECO:0007669"/>
    <property type="project" value="InterPro"/>
</dbReference>
<gene>
    <name evidence="3" type="ORF">K505DRAFT_313011</name>
</gene>